<evidence type="ECO:0000313" key="2">
    <source>
        <dbReference type="Proteomes" id="UP001163321"/>
    </source>
</evidence>
<organism evidence="1 2">
    <name type="scientific">Peronosclerospora sorghi</name>
    <dbReference type="NCBI Taxonomy" id="230839"/>
    <lineage>
        <taxon>Eukaryota</taxon>
        <taxon>Sar</taxon>
        <taxon>Stramenopiles</taxon>
        <taxon>Oomycota</taxon>
        <taxon>Peronosporomycetes</taxon>
        <taxon>Peronosporales</taxon>
        <taxon>Peronosporaceae</taxon>
        <taxon>Peronosclerospora</taxon>
    </lineage>
</organism>
<evidence type="ECO:0000313" key="1">
    <source>
        <dbReference type="EMBL" id="KAI9909633.1"/>
    </source>
</evidence>
<proteinExistence type="predicted"/>
<protein>
    <submittedName>
        <fullName evidence="1">Uncharacterized protein</fullName>
    </submittedName>
</protein>
<accession>A0ACC0VV66</accession>
<comment type="caution">
    <text evidence="1">The sequence shown here is derived from an EMBL/GenBank/DDBJ whole genome shotgun (WGS) entry which is preliminary data.</text>
</comment>
<name>A0ACC0VV66_9STRA</name>
<gene>
    <name evidence="1" type="ORF">PsorP6_014606</name>
</gene>
<dbReference type="EMBL" id="CM047586">
    <property type="protein sequence ID" value="KAI9909633.1"/>
    <property type="molecule type" value="Genomic_DNA"/>
</dbReference>
<sequence>MIKNALYEPQLVSILLLDFMGSTLFYIFGVHRFKGLHVFIDIAPHGLPIKLLSDACGGMCGGSPVVRQFVSREIRRV</sequence>
<keyword evidence="2" id="KW-1185">Reference proteome</keyword>
<reference evidence="1 2" key="1">
    <citation type="journal article" date="2022" name="bioRxiv">
        <title>The genome of the oomycete Peronosclerospora sorghi, a cosmopolitan pathogen of maize and sorghum, is inflated with dispersed pseudogenes.</title>
        <authorList>
            <person name="Fletcher K."/>
            <person name="Martin F."/>
            <person name="Isakeit T."/>
            <person name="Cavanaugh K."/>
            <person name="Magill C."/>
            <person name="Michelmore R."/>
        </authorList>
    </citation>
    <scope>NUCLEOTIDE SEQUENCE [LARGE SCALE GENOMIC DNA]</scope>
    <source>
        <strain evidence="1">P6</strain>
    </source>
</reference>
<dbReference type="Proteomes" id="UP001163321">
    <property type="component" value="Chromosome 7"/>
</dbReference>